<evidence type="ECO:0000256" key="1">
    <source>
        <dbReference type="SAM" id="MobiDB-lite"/>
    </source>
</evidence>
<dbReference type="OrthoDB" id="784962at2759"/>
<dbReference type="EMBL" id="CACRXK020001232">
    <property type="protein sequence ID" value="CAB3987769.1"/>
    <property type="molecule type" value="Genomic_DNA"/>
</dbReference>
<feature type="compositionally biased region" description="Basic and acidic residues" evidence="1">
    <location>
        <begin position="576"/>
        <end position="586"/>
    </location>
</feature>
<dbReference type="SUPFAM" id="SSF57903">
    <property type="entry name" value="FYVE/PHD zinc finger"/>
    <property type="match status" value="1"/>
</dbReference>
<dbReference type="SMART" id="SM00249">
    <property type="entry name" value="PHD"/>
    <property type="match status" value="1"/>
</dbReference>
<protein>
    <submittedName>
        <fullName evidence="2">Chromatin modification-related YNG2</fullName>
    </submittedName>
</protein>
<evidence type="ECO:0000313" key="2">
    <source>
        <dbReference type="EMBL" id="CAB3987769.1"/>
    </source>
</evidence>
<name>A0A6S7GEP5_PARCT</name>
<dbReference type="InterPro" id="IPR011011">
    <property type="entry name" value="Znf_FYVE_PHD"/>
</dbReference>
<reference evidence="2" key="1">
    <citation type="submission" date="2020-04" db="EMBL/GenBank/DDBJ databases">
        <authorList>
            <person name="Alioto T."/>
            <person name="Alioto T."/>
            <person name="Gomez Garrido J."/>
        </authorList>
    </citation>
    <scope>NUCLEOTIDE SEQUENCE</scope>
    <source>
        <strain evidence="2">A484AB</strain>
    </source>
</reference>
<dbReference type="Proteomes" id="UP001152795">
    <property type="component" value="Unassembled WGS sequence"/>
</dbReference>
<dbReference type="PROSITE" id="PS50016">
    <property type="entry name" value="ZF_PHD_2"/>
    <property type="match status" value="1"/>
</dbReference>
<dbReference type="InterPro" id="IPR001965">
    <property type="entry name" value="Znf_PHD"/>
</dbReference>
<dbReference type="Gene3D" id="3.30.40.10">
    <property type="entry name" value="Zinc/RING finger domain, C3HC4 (zinc finger)"/>
    <property type="match status" value="1"/>
</dbReference>
<accession>A0A6S7GEP5</accession>
<evidence type="ECO:0000313" key="3">
    <source>
        <dbReference type="Proteomes" id="UP001152795"/>
    </source>
</evidence>
<proteinExistence type="predicted"/>
<feature type="region of interest" description="Disordered" evidence="1">
    <location>
        <begin position="576"/>
        <end position="595"/>
    </location>
</feature>
<organism evidence="2 3">
    <name type="scientific">Paramuricea clavata</name>
    <name type="common">Red gorgonian</name>
    <name type="synonym">Violescent sea-whip</name>
    <dbReference type="NCBI Taxonomy" id="317549"/>
    <lineage>
        <taxon>Eukaryota</taxon>
        <taxon>Metazoa</taxon>
        <taxon>Cnidaria</taxon>
        <taxon>Anthozoa</taxon>
        <taxon>Octocorallia</taxon>
        <taxon>Malacalcyonacea</taxon>
        <taxon>Plexauridae</taxon>
        <taxon>Paramuricea</taxon>
    </lineage>
</organism>
<dbReference type="AlphaFoldDB" id="A0A6S7GEP5"/>
<dbReference type="InterPro" id="IPR013083">
    <property type="entry name" value="Znf_RING/FYVE/PHD"/>
</dbReference>
<feature type="region of interest" description="Disordered" evidence="1">
    <location>
        <begin position="1"/>
        <end position="43"/>
    </location>
</feature>
<sequence length="595" mass="67835">MKKDCNKVETKIDDGEEREIQVEKKKDDPATEKDDNIEEKEVTVADQENFLDKSRTSSKTDVETHSLIATKKLRHANFNWFVFVSVMEEFFRDAGSSSEMLNQFLDDFSSKLPELGLSEEVVKLTQTSRTIYLHKMHKEQAFSCVYRDTSAETTDELCTGVVKSSKLHEKSPSQHADDIVALEGVDILKSAFYKENTQEPKDVECIQVDGAGDEGLSHHEVQFMWTEHHMTKPTKITLVTTRCSVDSFLNSFQNGCLGRGYSNLFIPSTLMGSNEADDGGLDEEKHKENMCAAIAKYISRVDGTPCSWTQINLIKGPVDQIHVSRRKELTTFLKGSKKAKEQLKHDNPTLFAYFTEIWDVRNNHIDETLPTNYVFMLKCCGKSWCKHPLCQKASSSESRSNNAENQKKRLLFMISCDQCGNWFHRDCIAMTEEELNKHEDQDLPYICPRCKEPGVRDLPVDVKWFPAGPSFSFFPHPVVDPSRPWKGTQCKTCAPTCYGHYVTNVDQLLQLYSEGKAIRSPPPSNILTDYHKCQDNTKSVLNIDTDALDKLSKKCLLPPDEVKIWLNHLHQVAENRKRGVEKAKATREKKKNKKA</sequence>
<comment type="caution">
    <text evidence="2">The sequence shown here is derived from an EMBL/GenBank/DDBJ whole genome shotgun (WGS) entry which is preliminary data.</text>
</comment>
<dbReference type="Pfam" id="PF00628">
    <property type="entry name" value="PHD"/>
    <property type="match status" value="1"/>
</dbReference>
<keyword evidence="3" id="KW-1185">Reference proteome</keyword>
<dbReference type="InterPro" id="IPR019787">
    <property type="entry name" value="Znf_PHD-finger"/>
</dbReference>
<gene>
    <name evidence="2" type="ORF">PACLA_8A011880</name>
</gene>